<dbReference type="SUPFAM" id="SSF52540">
    <property type="entry name" value="P-loop containing nucleoside triphosphate hydrolases"/>
    <property type="match status" value="1"/>
</dbReference>
<sequence>MDLTRIGLTGGIGAGKSTVADIWRADGVPVIDLDAHSRAVLDVPGPGVEEAVARFGEEFRLPTGTIDRGALAALVFADAAARADLEAIVLSRVDDAVAAEERAARAAGHAVVVHDSPLLLEKERDGDYDAVVGVLAPRRERIARVVRDRGRTVEYVAGVLAAQASDLERIRRCDRLILNNAGRTVLGERARRALAAALAELAP</sequence>
<comment type="pathway">
    <text evidence="3">Cofactor biosynthesis; coenzyme A biosynthesis; CoA from (R)-pantothenate: step 5/5.</text>
</comment>
<organism evidence="5 6">
    <name type="scientific">Brachybacterium huguangmaarense</name>
    <dbReference type="NCBI Taxonomy" id="1652028"/>
    <lineage>
        <taxon>Bacteria</taxon>
        <taxon>Bacillati</taxon>
        <taxon>Actinomycetota</taxon>
        <taxon>Actinomycetes</taxon>
        <taxon>Micrococcales</taxon>
        <taxon>Dermabacteraceae</taxon>
        <taxon>Brachybacterium</taxon>
    </lineage>
</organism>
<comment type="catalytic activity">
    <reaction evidence="3">
        <text>3'-dephospho-CoA + ATP = ADP + CoA + H(+)</text>
        <dbReference type="Rhea" id="RHEA:18245"/>
        <dbReference type="ChEBI" id="CHEBI:15378"/>
        <dbReference type="ChEBI" id="CHEBI:30616"/>
        <dbReference type="ChEBI" id="CHEBI:57287"/>
        <dbReference type="ChEBI" id="CHEBI:57328"/>
        <dbReference type="ChEBI" id="CHEBI:456216"/>
        <dbReference type="EC" id="2.7.1.24"/>
    </reaction>
</comment>
<comment type="function">
    <text evidence="3">Catalyzes the phosphorylation of the 3'-hydroxyl group of dephosphocoenzyme A to form coenzyme A.</text>
</comment>
<evidence type="ECO:0000256" key="4">
    <source>
        <dbReference type="NCBIfam" id="TIGR00152"/>
    </source>
</evidence>
<evidence type="ECO:0000256" key="2">
    <source>
        <dbReference type="ARBA" id="ARBA00022840"/>
    </source>
</evidence>
<name>A0ABY6G168_9MICO</name>
<protein>
    <recommendedName>
        <fullName evidence="3 4">Dephospho-CoA kinase</fullName>
        <ecNumber evidence="3 4">2.7.1.24</ecNumber>
    </recommendedName>
    <alternativeName>
        <fullName evidence="3">Dephosphocoenzyme A kinase</fullName>
    </alternativeName>
</protein>
<evidence type="ECO:0000256" key="3">
    <source>
        <dbReference type="HAMAP-Rule" id="MF_00376"/>
    </source>
</evidence>
<comment type="subcellular location">
    <subcellularLocation>
        <location evidence="3">Cytoplasm</location>
    </subcellularLocation>
</comment>
<dbReference type="HAMAP" id="MF_00376">
    <property type="entry name" value="Dephospho_CoA_kinase"/>
    <property type="match status" value="1"/>
</dbReference>
<dbReference type="GO" id="GO:0004140">
    <property type="term" value="F:dephospho-CoA kinase activity"/>
    <property type="evidence" value="ECO:0007669"/>
    <property type="project" value="UniProtKB-EC"/>
</dbReference>
<keyword evidence="2 3" id="KW-0067">ATP-binding</keyword>
<dbReference type="Gene3D" id="3.40.50.300">
    <property type="entry name" value="P-loop containing nucleotide triphosphate hydrolases"/>
    <property type="match status" value="1"/>
</dbReference>
<keyword evidence="6" id="KW-1185">Reference proteome</keyword>
<keyword evidence="3" id="KW-0963">Cytoplasm</keyword>
<dbReference type="Pfam" id="PF01121">
    <property type="entry name" value="CoaE"/>
    <property type="match status" value="1"/>
</dbReference>
<dbReference type="CDD" id="cd02022">
    <property type="entry name" value="DPCK"/>
    <property type="match status" value="1"/>
</dbReference>
<keyword evidence="3 5" id="KW-0808">Transferase</keyword>
<evidence type="ECO:0000313" key="5">
    <source>
        <dbReference type="EMBL" id="UYG16414.1"/>
    </source>
</evidence>
<dbReference type="PANTHER" id="PTHR10695">
    <property type="entry name" value="DEPHOSPHO-COA KINASE-RELATED"/>
    <property type="match status" value="1"/>
</dbReference>
<dbReference type="EMBL" id="CP107020">
    <property type="protein sequence ID" value="UYG16414.1"/>
    <property type="molecule type" value="Genomic_DNA"/>
</dbReference>
<dbReference type="InterPro" id="IPR001977">
    <property type="entry name" value="Depp_CoAkinase"/>
</dbReference>
<evidence type="ECO:0000256" key="1">
    <source>
        <dbReference type="ARBA" id="ARBA00022741"/>
    </source>
</evidence>
<proteinExistence type="inferred from homology"/>
<dbReference type="PANTHER" id="PTHR10695:SF46">
    <property type="entry name" value="BIFUNCTIONAL COENZYME A SYNTHASE-RELATED"/>
    <property type="match status" value="1"/>
</dbReference>
<reference evidence="5" key="1">
    <citation type="submission" date="2022-10" db="EMBL/GenBank/DDBJ databases">
        <title>Whole-Genome Sequencing of Brachybacterium huguangmaarense BRM-3, Isolated from Betula schmidtii.</title>
        <authorList>
            <person name="Haam D."/>
        </authorList>
    </citation>
    <scope>NUCLEOTIDE SEQUENCE</scope>
    <source>
        <strain evidence="5">BRM-3</strain>
    </source>
</reference>
<dbReference type="NCBIfam" id="TIGR00152">
    <property type="entry name" value="dephospho-CoA kinase"/>
    <property type="match status" value="1"/>
</dbReference>
<dbReference type="EC" id="2.7.1.24" evidence="3 4"/>
<keyword evidence="1 3" id="KW-0547">Nucleotide-binding</keyword>
<gene>
    <name evidence="3 5" type="primary">coaE</name>
    <name evidence="5" type="ORF">BRM3_12495</name>
</gene>
<dbReference type="Proteomes" id="UP001164305">
    <property type="component" value="Chromosome"/>
</dbReference>
<keyword evidence="3 5" id="KW-0418">Kinase</keyword>
<comment type="similarity">
    <text evidence="3">Belongs to the CoaE family.</text>
</comment>
<dbReference type="PROSITE" id="PS51219">
    <property type="entry name" value="DPCK"/>
    <property type="match status" value="1"/>
</dbReference>
<dbReference type="InterPro" id="IPR027417">
    <property type="entry name" value="P-loop_NTPase"/>
</dbReference>
<feature type="binding site" evidence="3">
    <location>
        <begin position="13"/>
        <end position="18"/>
    </location>
    <ligand>
        <name>ATP</name>
        <dbReference type="ChEBI" id="CHEBI:30616"/>
    </ligand>
</feature>
<keyword evidence="3" id="KW-0173">Coenzyme A biosynthesis</keyword>
<dbReference type="RefSeq" id="WP_263593627.1">
    <property type="nucleotide sequence ID" value="NZ_CP107020.1"/>
</dbReference>
<evidence type="ECO:0000313" key="6">
    <source>
        <dbReference type="Proteomes" id="UP001164305"/>
    </source>
</evidence>
<accession>A0ABY6G168</accession>